<feature type="domain" description="AHC1 N-terminal" evidence="3">
    <location>
        <begin position="89"/>
        <end position="167"/>
    </location>
</feature>
<evidence type="ECO:0000313" key="6">
    <source>
        <dbReference type="Proteomes" id="UP000190274"/>
    </source>
</evidence>
<feature type="region of interest" description="Disordered" evidence="1">
    <location>
        <begin position="228"/>
        <end position="278"/>
    </location>
</feature>
<feature type="domain" description="AHC1 C-terminal" evidence="4">
    <location>
        <begin position="420"/>
        <end position="444"/>
    </location>
</feature>
<sequence>MTVASNLRSRAHTGSKSMDTDTPSELTLPPEPDPDTPQVLFMNTHDVGNRTGHVPPSYYQVATPKSPHELSLADELEEEHRGSTSHSQHCESEEAERGKYETAKREILESLNLHILLTNREHTDLNAELGRVEAQMRVLEHMHRDPKLIEHVEQHQEELYNRHREQFLRRKEWESMHGVANATTPFDVRSAGLTSTDNTQGEYFYHTRSKSTNNIHSQYQSRLRPANLNNVGKRLTGDKGLQPREPPLAESTAGGDLATTRPSLLPQPHKRNYSSSCLTSKSGVVGSNEKNEPIFKRPDGILVIIACSFCERSGFTSAQGIVNHVRLKHATSYPSQPLAVLKNQQILPENDQPPEVLSQFKELNLDPAHEYLPHVINMQTSGQVAGQKVRSNSVREISPRATTATPTEARLVTSKKSTKHLKNLYQKDDFKEIVEYVNEAQNDLDAILGQQSDLEEEGKDGNDNDDDNEDHDNGEVNDNKVKVFTSGDAMSGESKEASTDGFLKSESPIETKRSVSPTGTTNRKRFKPAEKKVRPDAIAFMKVPERDKRSTHYNLRAKSKLRGHNRYE</sequence>
<dbReference type="InterPro" id="IPR058706">
    <property type="entry name" value="zf-C2H2_AHC1-like"/>
</dbReference>
<feature type="region of interest" description="Disordered" evidence="1">
    <location>
        <begin position="1"/>
        <end position="99"/>
    </location>
</feature>
<feature type="compositionally biased region" description="Low complexity" evidence="1">
    <location>
        <begin position="399"/>
        <end position="408"/>
    </location>
</feature>
<protein>
    <submittedName>
        <fullName evidence="5">LADA_0G07360g1_1</fullName>
    </submittedName>
</protein>
<name>A0A1G4JTL6_9SACH</name>
<evidence type="ECO:0000256" key="1">
    <source>
        <dbReference type="SAM" id="MobiDB-lite"/>
    </source>
</evidence>
<dbReference type="AlphaFoldDB" id="A0A1G4JTL6"/>
<feature type="region of interest" description="Disordered" evidence="1">
    <location>
        <begin position="544"/>
        <end position="568"/>
    </location>
</feature>
<evidence type="ECO:0000313" key="5">
    <source>
        <dbReference type="EMBL" id="SCU94232.1"/>
    </source>
</evidence>
<feature type="compositionally biased region" description="Polar residues" evidence="1">
    <location>
        <begin position="1"/>
        <end position="17"/>
    </location>
</feature>
<dbReference type="GO" id="GO:1990414">
    <property type="term" value="P:replication-born double-strand break repair via sister chromatid exchange"/>
    <property type="evidence" value="ECO:0007669"/>
    <property type="project" value="EnsemblFungi"/>
</dbReference>
<feature type="region of interest" description="Disordered" evidence="1">
    <location>
        <begin position="389"/>
        <end position="408"/>
    </location>
</feature>
<proteinExistence type="predicted"/>
<dbReference type="InterPro" id="IPR058708">
    <property type="entry name" value="AHC1_C"/>
</dbReference>
<dbReference type="GO" id="GO:0140671">
    <property type="term" value="C:ADA complex"/>
    <property type="evidence" value="ECO:0007669"/>
    <property type="project" value="EnsemblFungi"/>
</dbReference>
<keyword evidence="6" id="KW-1185">Reference proteome</keyword>
<dbReference type="Proteomes" id="UP000190274">
    <property type="component" value="Chromosome G"/>
</dbReference>
<reference evidence="6" key="1">
    <citation type="submission" date="2016-03" db="EMBL/GenBank/DDBJ databases">
        <authorList>
            <person name="Devillers H."/>
        </authorList>
    </citation>
    <scope>NUCLEOTIDE SEQUENCE [LARGE SCALE GENOMIC DNA]</scope>
</reference>
<feature type="compositionally biased region" description="Basic residues" evidence="1">
    <location>
        <begin position="551"/>
        <end position="568"/>
    </location>
</feature>
<accession>A0A1G4JTL6</accession>
<evidence type="ECO:0000259" key="4">
    <source>
        <dbReference type="Pfam" id="PF25911"/>
    </source>
</evidence>
<feature type="compositionally biased region" description="Acidic residues" evidence="1">
    <location>
        <begin position="454"/>
        <end position="470"/>
    </location>
</feature>
<evidence type="ECO:0000259" key="2">
    <source>
        <dbReference type="Pfam" id="PF25909"/>
    </source>
</evidence>
<dbReference type="OrthoDB" id="5355528at2759"/>
<dbReference type="GO" id="GO:0004402">
    <property type="term" value="F:histone acetyltransferase activity"/>
    <property type="evidence" value="ECO:0007669"/>
    <property type="project" value="EnsemblFungi"/>
</dbReference>
<feature type="compositionally biased region" description="Basic and acidic residues" evidence="1">
    <location>
        <begin position="471"/>
        <end position="481"/>
    </location>
</feature>
<dbReference type="EMBL" id="LT598457">
    <property type="protein sequence ID" value="SCU94232.1"/>
    <property type="molecule type" value="Genomic_DNA"/>
</dbReference>
<feature type="compositionally biased region" description="Basic and acidic residues" evidence="1">
    <location>
        <begin position="78"/>
        <end position="99"/>
    </location>
</feature>
<feature type="domain" description="AHC1-like C2H2 zinc-finger" evidence="2">
    <location>
        <begin position="284"/>
        <end position="378"/>
    </location>
</feature>
<dbReference type="InterPro" id="IPR058707">
    <property type="entry name" value="AHC1_N"/>
</dbReference>
<dbReference type="STRING" id="1266660.A0A1G4JTL6"/>
<evidence type="ECO:0000259" key="3">
    <source>
        <dbReference type="Pfam" id="PF25910"/>
    </source>
</evidence>
<feature type="region of interest" description="Disordered" evidence="1">
    <location>
        <begin position="454"/>
        <end position="532"/>
    </location>
</feature>
<dbReference type="Pfam" id="PF25910">
    <property type="entry name" value="AHC1_N"/>
    <property type="match status" value="1"/>
</dbReference>
<organism evidence="5 6">
    <name type="scientific">Lachancea dasiensis</name>
    <dbReference type="NCBI Taxonomy" id="1072105"/>
    <lineage>
        <taxon>Eukaryota</taxon>
        <taxon>Fungi</taxon>
        <taxon>Dikarya</taxon>
        <taxon>Ascomycota</taxon>
        <taxon>Saccharomycotina</taxon>
        <taxon>Saccharomycetes</taxon>
        <taxon>Saccharomycetales</taxon>
        <taxon>Saccharomycetaceae</taxon>
        <taxon>Lachancea</taxon>
    </lineage>
</organism>
<dbReference type="Pfam" id="PF25909">
    <property type="entry name" value="zf-C2H2_AHC1"/>
    <property type="match status" value="1"/>
</dbReference>
<dbReference type="Pfam" id="PF25911">
    <property type="entry name" value="AHC1_C"/>
    <property type="match status" value="1"/>
</dbReference>
<gene>
    <name evidence="5" type="ORF">LADA_0G07360G</name>
</gene>